<dbReference type="EMBL" id="JACCBN010000001">
    <property type="protein sequence ID" value="NYD38212.1"/>
    <property type="molecule type" value="Genomic_DNA"/>
</dbReference>
<evidence type="ECO:0000256" key="1">
    <source>
        <dbReference type="SAM" id="MobiDB-lite"/>
    </source>
</evidence>
<accession>A0A7Y9J785</accession>
<evidence type="ECO:0000313" key="3">
    <source>
        <dbReference type="Proteomes" id="UP000535890"/>
    </source>
</evidence>
<feature type="compositionally biased region" description="Basic and acidic residues" evidence="1">
    <location>
        <begin position="1"/>
        <end position="10"/>
    </location>
</feature>
<name>A0A7Y9J785_9PSEU</name>
<dbReference type="RefSeq" id="WP_179795691.1">
    <property type="nucleotide sequence ID" value="NZ_BAABHP010000020.1"/>
</dbReference>
<comment type="caution">
    <text evidence="2">The sequence shown here is derived from an EMBL/GenBank/DDBJ whole genome shotgun (WGS) entry which is preliminary data.</text>
</comment>
<organism evidence="2 3">
    <name type="scientific">Actinomycetospora corticicola</name>
    <dbReference type="NCBI Taxonomy" id="663602"/>
    <lineage>
        <taxon>Bacteria</taxon>
        <taxon>Bacillati</taxon>
        <taxon>Actinomycetota</taxon>
        <taxon>Actinomycetes</taxon>
        <taxon>Pseudonocardiales</taxon>
        <taxon>Pseudonocardiaceae</taxon>
        <taxon>Actinomycetospora</taxon>
    </lineage>
</organism>
<protein>
    <submittedName>
        <fullName evidence="2">Uncharacterized protein</fullName>
    </submittedName>
</protein>
<dbReference type="Proteomes" id="UP000535890">
    <property type="component" value="Unassembled WGS sequence"/>
</dbReference>
<dbReference type="AlphaFoldDB" id="A0A7Y9J785"/>
<reference evidence="2 3" key="1">
    <citation type="submission" date="2020-07" db="EMBL/GenBank/DDBJ databases">
        <title>Sequencing the genomes of 1000 actinobacteria strains.</title>
        <authorList>
            <person name="Klenk H.-P."/>
        </authorList>
    </citation>
    <scope>NUCLEOTIDE SEQUENCE [LARGE SCALE GENOMIC DNA]</scope>
    <source>
        <strain evidence="2 3">DSM 45772</strain>
    </source>
</reference>
<keyword evidence="3" id="KW-1185">Reference proteome</keyword>
<gene>
    <name evidence="2" type="ORF">BJ983_004314</name>
</gene>
<proteinExistence type="predicted"/>
<sequence length="132" mass="13604">MGLSNRERRAAKQRKRDQKRGVTAPEARADTGRGLPPETLQALLRRAGADLAAGREEAPAELRGVLAEHLARRRAEILAACDAVLADVEPRPGTGLAGALGGEAPATTWAAATGASTEGAALATVRLLAGHD</sequence>
<evidence type="ECO:0000313" key="2">
    <source>
        <dbReference type="EMBL" id="NYD38212.1"/>
    </source>
</evidence>
<feature type="region of interest" description="Disordered" evidence="1">
    <location>
        <begin position="1"/>
        <end position="37"/>
    </location>
</feature>